<dbReference type="SUPFAM" id="SSF48452">
    <property type="entry name" value="TPR-like"/>
    <property type="match status" value="3"/>
</dbReference>
<comment type="caution">
    <text evidence="7">The sequence shown here is derived from an EMBL/GenBank/DDBJ whole genome shotgun (WGS) entry which is preliminary data.</text>
</comment>
<dbReference type="InterPro" id="IPR005158">
    <property type="entry name" value="BTAD"/>
</dbReference>
<dbReference type="InterPro" id="IPR051677">
    <property type="entry name" value="AfsR-DnrI-RedD_regulator"/>
</dbReference>
<dbReference type="Pfam" id="PF13424">
    <property type="entry name" value="TPR_12"/>
    <property type="match status" value="3"/>
</dbReference>
<dbReference type="OrthoDB" id="3587032at2"/>
<evidence type="ECO:0000256" key="2">
    <source>
        <dbReference type="ARBA" id="ARBA00023015"/>
    </source>
</evidence>
<feature type="domain" description="OmpR/PhoB-type" evidence="6">
    <location>
        <begin position="1"/>
        <end position="93"/>
    </location>
</feature>
<evidence type="ECO:0000256" key="4">
    <source>
        <dbReference type="ARBA" id="ARBA00023163"/>
    </source>
</evidence>
<dbReference type="Gene3D" id="3.40.50.300">
    <property type="entry name" value="P-loop containing nucleotide triphosphate hydrolases"/>
    <property type="match status" value="1"/>
</dbReference>
<dbReference type="Proteomes" id="UP000294927">
    <property type="component" value="Unassembled WGS sequence"/>
</dbReference>
<dbReference type="InterPro" id="IPR001867">
    <property type="entry name" value="OmpR/PhoB-type_DNA-bd"/>
</dbReference>
<dbReference type="InterPro" id="IPR002182">
    <property type="entry name" value="NB-ARC"/>
</dbReference>
<evidence type="ECO:0000313" key="7">
    <source>
        <dbReference type="EMBL" id="TDV48837.1"/>
    </source>
</evidence>
<dbReference type="InterPro" id="IPR036388">
    <property type="entry name" value="WH-like_DNA-bd_sf"/>
</dbReference>
<dbReference type="Pfam" id="PF00486">
    <property type="entry name" value="Trans_reg_C"/>
    <property type="match status" value="1"/>
</dbReference>
<dbReference type="GO" id="GO:0003677">
    <property type="term" value="F:DNA binding"/>
    <property type="evidence" value="ECO:0007669"/>
    <property type="project" value="UniProtKB-UniRule"/>
</dbReference>
<dbReference type="AlphaFoldDB" id="A0A4R7VI38"/>
<feature type="DNA-binding region" description="OmpR/PhoB-type" evidence="5">
    <location>
        <begin position="1"/>
        <end position="93"/>
    </location>
</feature>
<proteinExistence type="inferred from homology"/>
<organism evidence="7 8">
    <name type="scientific">Actinophytocola oryzae</name>
    <dbReference type="NCBI Taxonomy" id="502181"/>
    <lineage>
        <taxon>Bacteria</taxon>
        <taxon>Bacillati</taxon>
        <taxon>Actinomycetota</taxon>
        <taxon>Actinomycetes</taxon>
        <taxon>Pseudonocardiales</taxon>
        <taxon>Pseudonocardiaceae</taxon>
    </lineage>
</organism>
<dbReference type="SMART" id="SM01043">
    <property type="entry name" value="BTAD"/>
    <property type="match status" value="1"/>
</dbReference>
<evidence type="ECO:0000259" key="6">
    <source>
        <dbReference type="PROSITE" id="PS51755"/>
    </source>
</evidence>
<dbReference type="GO" id="GO:0000160">
    <property type="term" value="P:phosphorelay signal transduction system"/>
    <property type="evidence" value="ECO:0007669"/>
    <property type="project" value="InterPro"/>
</dbReference>
<dbReference type="PROSITE" id="PS51755">
    <property type="entry name" value="OMPR_PHOB"/>
    <property type="match status" value="1"/>
</dbReference>
<dbReference type="InterPro" id="IPR019734">
    <property type="entry name" value="TPR_rpt"/>
</dbReference>
<keyword evidence="4" id="KW-0804">Transcription</keyword>
<keyword evidence="3 5" id="KW-0238">DNA-binding</keyword>
<evidence type="ECO:0000256" key="1">
    <source>
        <dbReference type="ARBA" id="ARBA00005820"/>
    </source>
</evidence>
<dbReference type="GO" id="GO:0006355">
    <property type="term" value="P:regulation of DNA-templated transcription"/>
    <property type="evidence" value="ECO:0007669"/>
    <property type="project" value="InterPro"/>
</dbReference>
<dbReference type="CDD" id="cd15831">
    <property type="entry name" value="BTAD"/>
    <property type="match status" value="1"/>
</dbReference>
<dbReference type="Gene3D" id="1.10.10.10">
    <property type="entry name" value="Winged helix-like DNA-binding domain superfamily/Winged helix DNA-binding domain"/>
    <property type="match status" value="1"/>
</dbReference>
<dbReference type="Gene3D" id="1.25.40.10">
    <property type="entry name" value="Tetratricopeptide repeat domain"/>
    <property type="match status" value="2"/>
</dbReference>
<evidence type="ECO:0000313" key="8">
    <source>
        <dbReference type="Proteomes" id="UP000294927"/>
    </source>
</evidence>
<name>A0A4R7VI38_9PSEU</name>
<dbReference type="SUPFAM" id="SSF52540">
    <property type="entry name" value="P-loop containing nucleoside triphosphate hydrolases"/>
    <property type="match status" value="1"/>
</dbReference>
<dbReference type="SMART" id="SM00862">
    <property type="entry name" value="Trans_reg_C"/>
    <property type="match status" value="1"/>
</dbReference>
<dbReference type="SMART" id="SM00028">
    <property type="entry name" value="TPR"/>
    <property type="match status" value="5"/>
</dbReference>
<dbReference type="RefSeq" id="WP_133904876.1">
    <property type="nucleotide sequence ID" value="NZ_SOCP01000008.1"/>
</dbReference>
<dbReference type="Pfam" id="PF00931">
    <property type="entry name" value="NB-ARC"/>
    <property type="match status" value="1"/>
</dbReference>
<dbReference type="Pfam" id="PF03704">
    <property type="entry name" value="BTAD"/>
    <property type="match status" value="1"/>
</dbReference>
<dbReference type="PANTHER" id="PTHR35807">
    <property type="entry name" value="TRANSCRIPTIONAL REGULATOR REDD-RELATED"/>
    <property type="match status" value="1"/>
</dbReference>
<dbReference type="InterPro" id="IPR016032">
    <property type="entry name" value="Sig_transdc_resp-reg_C-effctor"/>
</dbReference>
<gene>
    <name evidence="7" type="ORF">CLV71_108197</name>
</gene>
<sequence>MKFRLLGPVEVDSPSGPVALPGVKPRALLAALLLEHGRTVHADRLMSVVWGENPPNTARAVLQTYVATLRRMLVDAGLPPIITSDRQGYRAEIPEDTLDVRVFERHVARGRQSAQDGNHAEAREILRTGLALWRGPALGGIGEAFLRAEAARLDELRLTVTEERVDADLAAGQGPQLLAELTELVTLHPTRERLRGALMVALYRAGRQTDALEVYEQGRQALADELGIDPGPELRQVHESILRCDTALLPAVASRTPRQLPSPPPDFTGREPEIDELRTALVRQTTMPVGVVSGAGGVGKSTLAHRVAHEIAGHFPDGQYHLELHGSTASPVTAEEVLGRVLRDFDPTTTVPGSLDERVARYRTLLAGTRTLVVLDDAANEAQVRPLLPGTPGCAVLITSRNRLSALAAATFVELGVLPADVAVDLFTRIVGADRSATEPAAAAEITRLCGRLPLAIRIAGARLVSRRQWSLSRLASRLAREQHRLDELAVGDQQVRASIELSYALLPEPARTALRRLGLLGLPHFPAWVAASALEIDVDDAERVLEDLVDVSLLEIDGVDSLGLMRYQLHDLVRLFALERAVEEELPKERAATVERVLGGWIWLVERINESVPLVQPSIQPTFRLGRSVDHEIAGRVVASPYEWFRAEEEALTTAVELAATLDLDAIAVELATALSGTAFGGHHRVLDDPFGSWQRTHDAALSAARRNDNALGEAALLAGLGQLYYERDDFPKSRAYLSQAQSVFRGAGDLRGEATTLAALGAACREQGYLPEALHFLDRAGRMWAALAESGGMGHVQRLTGTVRLEMGDYPGTYTALTEARSLFVAAGSRRGEGLTTRSLSLYHRARGEWAQAEELARAALSIFEQTEDRILVAYSERALAKALLRLGDSVTALRLAEHALEVCRTLADAFGHACTLRVVGEIHLADGRLYQAKDCLEDSLRRWTDLHTELFRARTMHTLASVHDALGDAPTARRMSMSAMETFRTYGAREYTELSSAS</sequence>
<dbReference type="PANTHER" id="PTHR35807:SF1">
    <property type="entry name" value="TRANSCRIPTIONAL REGULATOR REDD"/>
    <property type="match status" value="1"/>
</dbReference>
<dbReference type="InterPro" id="IPR011990">
    <property type="entry name" value="TPR-like_helical_dom_sf"/>
</dbReference>
<dbReference type="InterPro" id="IPR027417">
    <property type="entry name" value="P-loop_NTPase"/>
</dbReference>
<dbReference type="PRINTS" id="PR00364">
    <property type="entry name" value="DISEASERSIST"/>
</dbReference>
<evidence type="ECO:0000256" key="5">
    <source>
        <dbReference type="PROSITE-ProRule" id="PRU01091"/>
    </source>
</evidence>
<protein>
    <submittedName>
        <fullName evidence="7">DNA-binding SARP family transcriptional activator</fullName>
    </submittedName>
</protein>
<keyword evidence="8" id="KW-1185">Reference proteome</keyword>
<evidence type="ECO:0000256" key="3">
    <source>
        <dbReference type="ARBA" id="ARBA00023125"/>
    </source>
</evidence>
<dbReference type="SUPFAM" id="SSF46894">
    <property type="entry name" value="C-terminal effector domain of the bipartite response regulators"/>
    <property type="match status" value="1"/>
</dbReference>
<keyword evidence="2" id="KW-0805">Transcription regulation</keyword>
<accession>A0A4R7VI38</accession>
<dbReference type="GO" id="GO:0043531">
    <property type="term" value="F:ADP binding"/>
    <property type="evidence" value="ECO:0007669"/>
    <property type="project" value="InterPro"/>
</dbReference>
<reference evidence="7 8" key="1">
    <citation type="submission" date="2019-03" db="EMBL/GenBank/DDBJ databases">
        <title>Genomic Encyclopedia of Archaeal and Bacterial Type Strains, Phase II (KMG-II): from individual species to whole genera.</title>
        <authorList>
            <person name="Goeker M."/>
        </authorList>
    </citation>
    <scope>NUCLEOTIDE SEQUENCE [LARGE SCALE GENOMIC DNA]</scope>
    <source>
        <strain evidence="7 8">DSM 45499</strain>
    </source>
</reference>
<dbReference type="EMBL" id="SOCP01000008">
    <property type="protein sequence ID" value="TDV48837.1"/>
    <property type="molecule type" value="Genomic_DNA"/>
</dbReference>
<comment type="similarity">
    <text evidence="1">Belongs to the AfsR/DnrI/RedD regulatory family.</text>
</comment>